<dbReference type="InterPro" id="IPR049552">
    <property type="entry name" value="PKS_DH_N"/>
</dbReference>
<dbReference type="Pfam" id="PF00550">
    <property type="entry name" value="PP-binding"/>
    <property type="match status" value="1"/>
</dbReference>
<feature type="domain" description="Carrier" evidence="10">
    <location>
        <begin position="773"/>
        <end position="850"/>
    </location>
</feature>
<keyword evidence="3" id="KW-0596">Phosphopantetheine</keyword>
<comment type="pathway">
    <text evidence="2">Antibiotic biosynthesis.</text>
</comment>
<keyword evidence="4" id="KW-0963">Cytoplasm</keyword>
<feature type="region of interest" description="C-terminal hotdog fold" evidence="8">
    <location>
        <begin position="183"/>
        <end position="333"/>
    </location>
</feature>
<dbReference type="EMBL" id="JAPDNS010000001">
    <property type="protein sequence ID" value="MCW3485314.1"/>
    <property type="molecule type" value="Genomic_DNA"/>
</dbReference>
<dbReference type="PROSITE" id="PS52019">
    <property type="entry name" value="PKS_MFAS_DH"/>
    <property type="match status" value="1"/>
</dbReference>
<dbReference type="Pfam" id="PF00109">
    <property type="entry name" value="ketoacyl-synt"/>
    <property type="match status" value="1"/>
</dbReference>
<dbReference type="Proteomes" id="UP001207742">
    <property type="component" value="Unassembled WGS sequence"/>
</dbReference>
<name>A0ABT3IMV7_9BACT</name>
<evidence type="ECO:0000256" key="5">
    <source>
        <dbReference type="ARBA" id="ARBA00022553"/>
    </source>
</evidence>
<feature type="active site" description="Proton acceptor; for dehydratase activity" evidence="8">
    <location>
        <position position="74"/>
    </location>
</feature>
<dbReference type="SMART" id="SM00823">
    <property type="entry name" value="PKS_PP"/>
    <property type="match status" value="1"/>
</dbReference>
<dbReference type="Gene3D" id="1.10.1240.100">
    <property type="match status" value="1"/>
</dbReference>
<evidence type="ECO:0000313" key="14">
    <source>
        <dbReference type="Proteomes" id="UP001207742"/>
    </source>
</evidence>
<evidence type="ECO:0000259" key="10">
    <source>
        <dbReference type="PROSITE" id="PS50075"/>
    </source>
</evidence>
<dbReference type="SMART" id="SM00826">
    <property type="entry name" value="PKS_DH"/>
    <property type="match status" value="1"/>
</dbReference>
<feature type="domain" description="Ketosynthase family 3 (KS3)" evidence="11">
    <location>
        <begin position="904"/>
        <end position="1340"/>
    </location>
</feature>
<dbReference type="InterPro" id="IPR018201">
    <property type="entry name" value="Ketoacyl_synth_AS"/>
</dbReference>
<dbReference type="InterPro" id="IPR036291">
    <property type="entry name" value="NAD(P)-bd_dom_sf"/>
</dbReference>
<gene>
    <name evidence="13" type="ORF">OL497_15495</name>
</gene>
<dbReference type="SUPFAM" id="SSF47336">
    <property type="entry name" value="ACP-like"/>
    <property type="match status" value="1"/>
</dbReference>
<organism evidence="13 14">
    <name type="scientific">Chitinophaga nivalis</name>
    <dbReference type="NCBI Taxonomy" id="2991709"/>
    <lineage>
        <taxon>Bacteria</taxon>
        <taxon>Pseudomonadati</taxon>
        <taxon>Bacteroidota</taxon>
        <taxon>Chitinophagia</taxon>
        <taxon>Chitinophagales</taxon>
        <taxon>Chitinophagaceae</taxon>
        <taxon>Chitinophaga</taxon>
    </lineage>
</organism>
<comment type="caution">
    <text evidence="13">The sequence shown here is derived from an EMBL/GenBank/DDBJ whole genome shotgun (WGS) entry which is preliminary data.</text>
</comment>
<protein>
    <submittedName>
        <fullName evidence="13">Polyketide synthase dehydratase domain-containing protein</fullName>
    </submittedName>
</protein>
<accession>A0ABT3IMV7</accession>
<dbReference type="CDD" id="cd08953">
    <property type="entry name" value="KR_2_SDR_x"/>
    <property type="match status" value="1"/>
</dbReference>
<feature type="region of interest" description="N-terminal hotdog fold" evidence="8">
    <location>
        <begin position="45"/>
        <end position="170"/>
    </location>
</feature>
<evidence type="ECO:0000256" key="1">
    <source>
        <dbReference type="ARBA" id="ARBA00004496"/>
    </source>
</evidence>
<dbReference type="InterPro" id="IPR057326">
    <property type="entry name" value="KR_dom"/>
</dbReference>
<sequence length="1559" mass="170839">MAIHFWEYVFNELKDKRLQKSDAKDLIRQFYYHQHGSGFEVPYLHPLLHTNSSTLQEQRFTSLFNGEEFFLRDHVMNGRRILPAVAYLEMARTAIALGNELPADEVAAIGLKNVIWPQPLIVGEDPVKVHVGLYEQGTDINYEIYTHDKEGVELLHGHGTGYLITAIATPPVYDIAAVQARCTNAHLTSELCYTAFDRIGLTYGPGHRCIEDLWLGEGEVLARLALPAITNDTGYVLHPGLVDSALQSCIGLFWNGAADTPGNLLIPFNMDKVLLYGSTAPGGIYWSSVRCSEGSSTDATTPRLDIDIVDDTGKVLISIRGFGIRALGNQKKEIPVSAATGVFLYEPVLSEDTTTYIPEEERIVFLCELPEDLQTAVATTIGNARCISLQATGDMDVRYHTYSEQLYTCLQELLTAPPPGGVVLQLVTGDSPASRMFQGLGALLRTATMERLKIRSQQIRVPNTIDGAQLLEILAADMATADREISYADGIRYKGSWQQIAAADDPVLPWKAGGIYVITGGSGKLGQLFTTEILQQVPDAHVIITGLREQVDMDVAGVDYQICNIKEKTEVDALFDWIEDTYGRVDGIIHAAGILRDALITNKEMAEAALVMAPKVSGLLHLDERTAQYELDFFVCFSSVIGAFGNAGQGDYALGNSFMDHYALYRNELVAAGVRSGHTLSINWPLWEEGGMHVDAASLSLVRQTYGVTLLSGADGLHSFYRALHTRLPRVLVLSGEPLKLQRLLNEVNTTSQPEKIVKPDVVSTTTALSADSLKDHVRRLLLQDISRLLSIDIDQLDIDNPLNEYGFDSVQLTRFSSELSTNYDIILMPALFFEYPTINAFTGYLCDTYGDTFAAKLQMKINKPATQTIAIPSSATPRTASPQRRSRHHQRNGSVPAPTSAVATNIAVIGMSGCFPQAADIVSYWQNLVEGRNCISEVPPDRWDWSAVSRQTVEHGCMQWGGFIESIASFDPLFFNISPKEAISMDPQQRLLMEYVWKVIEDGGYSTTQLAGSNTGLFIGTACGEYLQLLSQSNMEIEGFSTTGVVSSVGPNRMSYFLDLHGPSEPVETACSSSLVAIHRAVEYIQQGHGEMAIAGGINTLVSPAAYISFAKAGMLSPDGRCKTFSAAADGYVRGEGVGMLLLKELKAAERDGDHIYGVIRGTAENHGGHASSLTAPSTKAQAALLQKAYQRAGIAPWTVGYIEAHGTGTRLGDPVEISALKAAFKALCETAGGTPEKLKKGNCGIGSVKSNIGHLELAAGVAGIIKVLLQLQHQTLVKSLHSETLNPYLELEESPFYVVQETRPWEALYDDNGIELPRRAGVSSFGFGGVNAHVVLEEYKAPVKENSYVPGTALLIVLSARNNNRLQEVAVGLQKALQSGRYQETDLASIAYTLQVGREGMEERLAFIVTGMEELLQVLDVFIRGSKDAAIPLYRGQVKGNREALSVFADEDMQQGVLIWIEKGKYNKLLDAWVKGYPVDWNLLYKAANPGRISLPTYPFVKERYWIEGVRFPARNNKIAMTTAAEFDECFYDELMDEVISGTTTIDTAVCKMRQRN</sequence>
<dbReference type="InterPro" id="IPR036736">
    <property type="entry name" value="ACP-like_sf"/>
</dbReference>
<dbReference type="PROSITE" id="PS52004">
    <property type="entry name" value="KS3_2"/>
    <property type="match status" value="1"/>
</dbReference>
<dbReference type="InterPro" id="IPR042104">
    <property type="entry name" value="PKS_dehydratase_sf"/>
</dbReference>
<evidence type="ECO:0000256" key="9">
    <source>
        <dbReference type="SAM" id="MobiDB-lite"/>
    </source>
</evidence>
<evidence type="ECO:0000256" key="7">
    <source>
        <dbReference type="ARBA" id="ARBA00022737"/>
    </source>
</evidence>
<proteinExistence type="predicted"/>
<dbReference type="SUPFAM" id="SSF51735">
    <property type="entry name" value="NAD(P)-binding Rossmann-fold domains"/>
    <property type="match status" value="1"/>
</dbReference>
<comment type="subcellular location">
    <subcellularLocation>
        <location evidence="1">Cytoplasm</location>
    </subcellularLocation>
</comment>
<dbReference type="Pfam" id="PF21089">
    <property type="entry name" value="PKS_DH_N"/>
    <property type="match status" value="1"/>
</dbReference>
<dbReference type="SMART" id="SM00825">
    <property type="entry name" value="PKS_KS"/>
    <property type="match status" value="1"/>
</dbReference>
<dbReference type="SMART" id="SM00822">
    <property type="entry name" value="PKS_KR"/>
    <property type="match status" value="1"/>
</dbReference>
<dbReference type="Pfam" id="PF22336">
    <property type="entry name" value="RhiE-like_linker"/>
    <property type="match status" value="1"/>
</dbReference>
<evidence type="ECO:0000256" key="6">
    <source>
        <dbReference type="ARBA" id="ARBA00022679"/>
    </source>
</evidence>
<dbReference type="CDD" id="cd00833">
    <property type="entry name" value="PKS"/>
    <property type="match status" value="1"/>
</dbReference>
<reference evidence="13 14" key="1">
    <citation type="submission" date="2022-10" db="EMBL/GenBank/DDBJ databases">
        <title>Chitinophaga nivalis PC15 sp. nov., isolated from Pyeongchang county, South Korea.</title>
        <authorList>
            <person name="Trinh H.N."/>
        </authorList>
    </citation>
    <scope>NUCLEOTIDE SEQUENCE [LARGE SCALE GENOMIC DNA]</scope>
    <source>
        <strain evidence="13 14">PC14</strain>
    </source>
</reference>
<dbReference type="InterPro" id="IPR020806">
    <property type="entry name" value="PKS_PP-bd"/>
</dbReference>
<feature type="domain" description="PKS/mFAS DH" evidence="12">
    <location>
        <begin position="45"/>
        <end position="333"/>
    </location>
</feature>
<feature type="region of interest" description="Disordered" evidence="9">
    <location>
        <begin position="869"/>
        <end position="899"/>
    </location>
</feature>
<dbReference type="Gene3D" id="1.10.1200.10">
    <property type="entry name" value="ACP-like"/>
    <property type="match status" value="1"/>
</dbReference>
<dbReference type="RefSeq" id="WP_264731561.1">
    <property type="nucleotide sequence ID" value="NZ_JAPDNR010000001.1"/>
</dbReference>
<dbReference type="Pfam" id="PF02801">
    <property type="entry name" value="Ketoacyl-synt_C"/>
    <property type="match status" value="1"/>
</dbReference>
<dbReference type="InterPro" id="IPR009081">
    <property type="entry name" value="PP-bd_ACP"/>
</dbReference>
<dbReference type="InterPro" id="IPR014030">
    <property type="entry name" value="Ketoacyl_synth_N"/>
</dbReference>
<evidence type="ECO:0000256" key="4">
    <source>
        <dbReference type="ARBA" id="ARBA00022490"/>
    </source>
</evidence>
<dbReference type="PANTHER" id="PTHR43775:SF37">
    <property type="entry name" value="SI:DKEY-61P9.11"/>
    <property type="match status" value="1"/>
</dbReference>
<dbReference type="PROSITE" id="PS50075">
    <property type="entry name" value="CARRIER"/>
    <property type="match status" value="1"/>
</dbReference>
<evidence type="ECO:0000256" key="3">
    <source>
        <dbReference type="ARBA" id="ARBA00022450"/>
    </source>
</evidence>
<dbReference type="Gene3D" id="3.10.129.110">
    <property type="entry name" value="Polyketide synthase dehydratase"/>
    <property type="match status" value="1"/>
</dbReference>
<keyword evidence="5" id="KW-0597">Phosphoprotein</keyword>
<evidence type="ECO:0000313" key="13">
    <source>
        <dbReference type="EMBL" id="MCW3485314.1"/>
    </source>
</evidence>
<dbReference type="Gene3D" id="3.40.47.10">
    <property type="match status" value="1"/>
</dbReference>
<evidence type="ECO:0000259" key="11">
    <source>
        <dbReference type="PROSITE" id="PS52004"/>
    </source>
</evidence>
<keyword evidence="7" id="KW-0677">Repeat</keyword>
<dbReference type="InterPro" id="IPR049900">
    <property type="entry name" value="PKS_mFAS_DH"/>
</dbReference>
<dbReference type="PROSITE" id="PS00606">
    <property type="entry name" value="KS3_1"/>
    <property type="match status" value="1"/>
</dbReference>
<dbReference type="Pfam" id="PF14765">
    <property type="entry name" value="PS-DH"/>
    <property type="match status" value="1"/>
</dbReference>
<evidence type="ECO:0000256" key="8">
    <source>
        <dbReference type="PROSITE-ProRule" id="PRU01363"/>
    </source>
</evidence>
<dbReference type="PANTHER" id="PTHR43775">
    <property type="entry name" value="FATTY ACID SYNTHASE"/>
    <property type="match status" value="1"/>
</dbReference>
<feature type="active site" description="Proton donor; for dehydratase activity" evidence="8">
    <location>
        <position position="243"/>
    </location>
</feature>
<dbReference type="InterPro" id="IPR020807">
    <property type="entry name" value="PKS_DH"/>
</dbReference>
<feature type="compositionally biased region" description="Polar residues" evidence="9">
    <location>
        <begin position="869"/>
        <end position="884"/>
    </location>
</feature>
<dbReference type="InterPro" id="IPR016039">
    <property type="entry name" value="Thiolase-like"/>
</dbReference>
<dbReference type="InterPro" id="IPR050091">
    <property type="entry name" value="PKS_NRPS_Biosynth_Enz"/>
</dbReference>
<dbReference type="InterPro" id="IPR013968">
    <property type="entry name" value="PKS_KR"/>
</dbReference>
<evidence type="ECO:0000259" key="12">
    <source>
        <dbReference type="PROSITE" id="PS52019"/>
    </source>
</evidence>
<dbReference type="InterPro" id="IPR020841">
    <property type="entry name" value="PKS_Beta-ketoAc_synthase_dom"/>
</dbReference>
<dbReference type="Gene3D" id="3.40.50.720">
    <property type="entry name" value="NAD(P)-binding Rossmann-like Domain"/>
    <property type="match status" value="1"/>
</dbReference>
<evidence type="ECO:0000256" key="2">
    <source>
        <dbReference type="ARBA" id="ARBA00004792"/>
    </source>
</evidence>
<keyword evidence="14" id="KW-1185">Reference proteome</keyword>
<dbReference type="InterPro" id="IPR014031">
    <property type="entry name" value="Ketoacyl_synth_C"/>
</dbReference>
<keyword evidence="6" id="KW-0808">Transferase</keyword>
<dbReference type="InterPro" id="IPR049551">
    <property type="entry name" value="PKS_DH_C"/>
</dbReference>
<dbReference type="Pfam" id="PF08659">
    <property type="entry name" value="KR"/>
    <property type="match status" value="1"/>
</dbReference>
<dbReference type="InterPro" id="IPR054514">
    <property type="entry name" value="RhiE-like_linker"/>
</dbReference>
<dbReference type="SUPFAM" id="SSF53901">
    <property type="entry name" value="Thiolase-like"/>
    <property type="match status" value="1"/>
</dbReference>